<evidence type="ECO:0000256" key="26">
    <source>
        <dbReference type="SAM" id="SignalP"/>
    </source>
</evidence>
<keyword evidence="4" id="KW-0597">Phosphoprotein</keyword>
<feature type="transmembrane region" description="Helical" evidence="25">
    <location>
        <begin position="203"/>
        <end position="226"/>
    </location>
</feature>
<evidence type="ECO:0000256" key="17">
    <source>
        <dbReference type="ARBA" id="ARBA00023214"/>
    </source>
</evidence>
<keyword evidence="30" id="KW-1185">Reference proteome</keyword>
<evidence type="ECO:0000256" key="3">
    <source>
        <dbReference type="ARBA" id="ARBA00022475"/>
    </source>
</evidence>
<evidence type="ECO:0000313" key="30">
    <source>
        <dbReference type="Proteomes" id="UP001177023"/>
    </source>
</evidence>
<keyword evidence="12" id="KW-0406">Ion transport</keyword>
<keyword evidence="5 25" id="KW-0812">Transmembrane</keyword>
<feature type="transmembrane region" description="Helical" evidence="25">
    <location>
        <begin position="45"/>
        <end position="70"/>
    </location>
</feature>
<keyword evidence="13 25" id="KW-0472">Membrane</keyword>
<feature type="transmembrane region" description="Helical" evidence="25">
    <location>
        <begin position="379"/>
        <end position="397"/>
    </location>
</feature>
<evidence type="ECO:0000259" key="27">
    <source>
        <dbReference type="Pfam" id="PF00324"/>
    </source>
</evidence>
<feature type="transmembrane region" description="Helical" evidence="25">
    <location>
        <begin position="118"/>
        <end position="137"/>
    </location>
</feature>
<evidence type="ECO:0000256" key="5">
    <source>
        <dbReference type="ARBA" id="ARBA00022692"/>
    </source>
</evidence>
<dbReference type="Pfam" id="PF00324">
    <property type="entry name" value="AA_permease"/>
    <property type="match status" value="1"/>
</dbReference>
<feature type="transmembrane region" description="Helical" evidence="25">
    <location>
        <begin position="323"/>
        <end position="340"/>
    </location>
</feature>
<evidence type="ECO:0000256" key="2">
    <source>
        <dbReference type="ARBA" id="ARBA00022448"/>
    </source>
</evidence>
<keyword evidence="9" id="KW-0769">Symport</keyword>
<keyword evidence="16" id="KW-0739">Sodium transport</keyword>
<evidence type="ECO:0000256" key="8">
    <source>
        <dbReference type="ARBA" id="ARBA00022843"/>
    </source>
</evidence>
<comment type="catalytic activity">
    <reaction evidence="18">
        <text>chloride(out) + Na(+)(out) = chloride(in) + Na(+)(in)</text>
        <dbReference type="Rhea" id="RHEA:73887"/>
        <dbReference type="ChEBI" id="CHEBI:17996"/>
        <dbReference type="ChEBI" id="CHEBI:29101"/>
    </reaction>
</comment>
<evidence type="ECO:0000256" key="6">
    <source>
        <dbReference type="ARBA" id="ARBA00022741"/>
    </source>
</evidence>
<comment type="function">
    <text evidence="19">Electroneutral sodium and chloride ion cotransporter, which acts as a key mediator of sodium and chloride reabsorption in kidney distal convoluted tubules. Also acts as a receptor for the pro-inflammatory cytokine IL18, thereby contributing to IL18-induced cytokine production, including IFNG, IL6, IL18 and CCL2. May act either independently of IL18R1, or in a complex with IL18R1.</text>
</comment>
<keyword evidence="7" id="KW-0067">ATP-binding</keyword>
<evidence type="ECO:0000256" key="16">
    <source>
        <dbReference type="ARBA" id="ARBA00023201"/>
    </source>
</evidence>
<dbReference type="GO" id="GO:0055078">
    <property type="term" value="P:sodium ion homeostasis"/>
    <property type="evidence" value="ECO:0007669"/>
    <property type="project" value="TreeGrafter"/>
</dbReference>
<dbReference type="GO" id="GO:0005524">
    <property type="term" value="F:ATP binding"/>
    <property type="evidence" value="ECO:0007669"/>
    <property type="project" value="UniProtKB-KW"/>
</dbReference>
<evidence type="ECO:0000256" key="20">
    <source>
        <dbReference type="ARBA" id="ARBA00063035"/>
    </source>
</evidence>
<comment type="subcellular location">
    <subcellularLocation>
        <location evidence="1">Apical cell membrane</location>
        <topology evidence="1">Multi-pass membrane protein</topology>
    </subcellularLocation>
</comment>
<dbReference type="Pfam" id="PF03522">
    <property type="entry name" value="SLC12"/>
    <property type="match status" value="1"/>
</dbReference>
<dbReference type="PANTHER" id="PTHR11827">
    <property type="entry name" value="SOLUTE CARRIER FAMILY 12, CATION COTRANSPORTERS"/>
    <property type="match status" value="1"/>
</dbReference>
<proteinExistence type="predicted"/>
<dbReference type="Gene3D" id="1.20.1740.10">
    <property type="entry name" value="Amino acid/polyamine transporter I"/>
    <property type="match status" value="1"/>
</dbReference>
<keyword evidence="8" id="KW-0832">Ubl conjugation</keyword>
<evidence type="ECO:0000256" key="18">
    <source>
        <dbReference type="ARBA" id="ARBA00050884"/>
    </source>
</evidence>
<name>A0AA36CRS1_9BILA</name>
<gene>
    <name evidence="29" type="ORF">MSPICULIGERA_LOCUS11492</name>
</gene>
<feature type="transmembrane region" description="Helical" evidence="25">
    <location>
        <begin position="267"/>
        <end position="289"/>
    </location>
</feature>
<feature type="domain" description="Amino acid permease/ SLC12A" evidence="27">
    <location>
        <begin position="2"/>
        <end position="461"/>
    </location>
</feature>
<evidence type="ECO:0000256" key="9">
    <source>
        <dbReference type="ARBA" id="ARBA00022847"/>
    </source>
</evidence>
<evidence type="ECO:0000256" key="23">
    <source>
        <dbReference type="ARBA" id="ARBA00077939"/>
    </source>
</evidence>
<evidence type="ECO:0000256" key="15">
    <source>
        <dbReference type="ARBA" id="ARBA00023180"/>
    </source>
</evidence>
<evidence type="ECO:0000256" key="13">
    <source>
        <dbReference type="ARBA" id="ARBA00023136"/>
    </source>
</evidence>
<reference evidence="29" key="1">
    <citation type="submission" date="2023-06" db="EMBL/GenBank/DDBJ databases">
        <authorList>
            <person name="Delattre M."/>
        </authorList>
    </citation>
    <scope>NUCLEOTIDE SEQUENCE</scope>
    <source>
        <strain evidence="29">AF72</strain>
    </source>
</reference>
<feature type="region of interest" description="Disordered" evidence="24">
    <location>
        <begin position="612"/>
        <end position="632"/>
    </location>
</feature>
<evidence type="ECO:0000256" key="24">
    <source>
        <dbReference type="SAM" id="MobiDB-lite"/>
    </source>
</evidence>
<sequence length="892" mass="98317">MALFIILLASLVTIVTTISTAAITTNGEVKGGGVYYMISRTLGPEFGGSIGLLFCCANAVAAALYIVGLAETVVDFLRDHNWSVFDETNEVRVIGIATCIILMAIICIGISIESKLQQIMLIPFTLSMICFIAGTFIHTETKEKKGFTGYSAVTFKENLLPSFRDQSFFTIFSIYFPAATGIMAGANISGDLKNPQMAIPRGTLLAIVSATLIYMGTVLVSGSVWVRDADGVTRNWVVDGNILKPNCTGTCQYGLMNDYQVVSEISAWPPMILIGILASTLSSALASLVSAPKIFQAVAADNLFPYITWFKKGYGADNAPRRAYALTFAITVGMILIGKLDLIAPIISNFFLCTYTLVNYACFDASYSNSPGFRPAFRFYSMWLSLLGSVVCIAIMFVMSWPTALATFMAFAAIFVFLKKNKPDVNWGSSTQANHYKSTLAGLQRMDKYDEHVKNYRPQILLMTGEPSARPGLVDFAGSITRGASLLACANVITHAPSHRLSALTQRSDSRAKLWLRERGIKSFAVTISANNLHEATNQLAQSYGIGKLVPNIFFYGFKTNWAKGGAEKLDECCHYVSAIQAAFDHHMSVAVLRNRMEGFDMLDRGNRDAMKRASEQWPRGTPPRGRPSLNPVMHQELFRDRARRAVGQMGKRFSKIYASEKANSMPSFEPPQNKQLSVPDIAINGVHKLSGASGAGLQLPSPFCVRIRKARIDVWWLSDDGGLTLLLAHLLTLEKSYLEDAELRVFTVGSQKNPVMDSDKLDLAALLNKFRINFVDVETVVGIEQKPHAKTLETWETLITPYRAVGHRQKEGEITEHDLTMHKGKTYRHLRCGELLQKYSEDADLIVVTLPVPSKGTPAPLYLSWLEMMSRGLPPTLLVRGNHSSVLTFYS</sequence>
<keyword evidence="26" id="KW-0732">Signal</keyword>
<organism evidence="29 30">
    <name type="scientific">Mesorhabditis spiculigera</name>
    <dbReference type="NCBI Taxonomy" id="96644"/>
    <lineage>
        <taxon>Eukaryota</taxon>
        <taxon>Metazoa</taxon>
        <taxon>Ecdysozoa</taxon>
        <taxon>Nematoda</taxon>
        <taxon>Chromadorea</taxon>
        <taxon>Rhabditida</taxon>
        <taxon>Rhabditina</taxon>
        <taxon>Rhabditomorpha</taxon>
        <taxon>Rhabditoidea</taxon>
        <taxon>Rhabditidae</taxon>
        <taxon>Mesorhabditinae</taxon>
        <taxon>Mesorhabditis</taxon>
    </lineage>
</organism>
<keyword evidence="17" id="KW-0868">Chloride</keyword>
<evidence type="ECO:0000256" key="22">
    <source>
        <dbReference type="ARBA" id="ARBA00076232"/>
    </source>
</evidence>
<dbReference type="GO" id="GO:0016324">
    <property type="term" value="C:apical plasma membrane"/>
    <property type="evidence" value="ECO:0007669"/>
    <property type="project" value="UniProtKB-SubCell"/>
</dbReference>
<feature type="transmembrane region" description="Helical" evidence="25">
    <location>
        <begin position="346"/>
        <end position="367"/>
    </location>
</feature>
<evidence type="ECO:0000256" key="11">
    <source>
        <dbReference type="ARBA" id="ARBA00023053"/>
    </source>
</evidence>
<comment type="caution">
    <text evidence="29">The sequence shown here is derived from an EMBL/GenBank/DDBJ whole genome shotgun (WGS) entry which is preliminary data.</text>
</comment>
<dbReference type="GO" id="GO:0008511">
    <property type="term" value="F:sodium:potassium:chloride symporter activity"/>
    <property type="evidence" value="ECO:0007669"/>
    <property type="project" value="TreeGrafter"/>
</dbReference>
<evidence type="ECO:0000313" key="29">
    <source>
        <dbReference type="EMBL" id="CAJ0573123.1"/>
    </source>
</evidence>
<protein>
    <recommendedName>
        <fullName evidence="21">Solute carrier family 12 member 3</fullName>
    </recommendedName>
    <alternativeName>
        <fullName evidence="22">Na-Cl symporter</fullName>
    </alternativeName>
    <alternativeName>
        <fullName evidence="23">Thiazide-sensitive sodium-chloride cotransporter</fullName>
    </alternativeName>
</protein>
<evidence type="ECO:0000256" key="25">
    <source>
        <dbReference type="SAM" id="Phobius"/>
    </source>
</evidence>
<evidence type="ECO:0000256" key="12">
    <source>
        <dbReference type="ARBA" id="ARBA00023065"/>
    </source>
</evidence>
<feature type="chain" id="PRO_5041379776" description="Solute carrier family 12 member 3" evidence="26">
    <location>
        <begin position="18"/>
        <end position="892"/>
    </location>
</feature>
<feature type="transmembrane region" description="Helical" evidence="25">
    <location>
        <begin position="91"/>
        <end position="112"/>
    </location>
</feature>
<keyword evidence="10 25" id="KW-1133">Transmembrane helix</keyword>
<evidence type="ECO:0000256" key="14">
    <source>
        <dbReference type="ARBA" id="ARBA00023157"/>
    </source>
</evidence>
<evidence type="ECO:0000256" key="21">
    <source>
        <dbReference type="ARBA" id="ARBA00073714"/>
    </source>
</evidence>
<accession>A0AA36CRS1</accession>
<dbReference type="EMBL" id="CATQJA010002614">
    <property type="protein sequence ID" value="CAJ0573123.1"/>
    <property type="molecule type" value="Genomic_DNA"/>
</dbReference>
<dbReference type="GO" id="GO:0055075">
    <property type="term" value="P:potassium ion homeostasis"/>
    <property type="evidence" value="ECO:0007669"/>
    <property type="project" value="TreeGrafter"/>
</dbReference>
<dbReference type="PANTHER" id="PTHR11827:SF103">
    <property type="entry name" value="SODIUM CHLORIDE COTRANSPORTER 69, ISOFORM E"/>
    <property type="match status" value="1"/>
</dbReference>
<dbReference type="Proteomes" id="UP001177023">
    <property type="component" value="Unassembled WGS sequence"/>
</dbReference>
<keyword evidence="14" id="KW-1015">Disulfide bond</keyword>
<keyword evidence="2" id="KW-0813">Transport</keyword>
<evidence type="ECO:0000256" key="4">
    <source>
        <dbReference type="ARBA" id="ARBA00022553"/>
    </source>
</evidence>
<evidence type="ECO:0000256" key="10">
    <source>
        <dbReference type="ARBA" id="ARBA00022989"/>
    </source>
</evidence>
<dbReference type="GO" id="GO:1990573">
    <property type="term" value="P:potassium ion import across plasma membrane"/>
    <property type="evidence" value="ECO:0007669"/>
    <property type="project" value="TreeGrafter"/>
</dbReference>
<feature type="signal peptide" evidence="26">
    <location>
        <begin position="1"/>
        <end position="17"/>
    </location>
</feature>
<evidence type="ECO:0000259" key="28">
    <source>
        <dbReference type="Pfam" id="PF03522"/>
    </source>
</evidence>
<dbReference type="GO" id="GO:0006884">
    <property type="term" value="P:cell volume homeostasis"/>
    <property type="evidence" value="ECO:0007669"/>
    <property type="project" value="TreeGrafter"/>
</dbReference>
<keyword evidence="15" id="KW-0325">Glycoprotein</keyword>
<keyword evidence="3" id="KW-1003">Cell membrane</keyword>
<evidence type="ECO:0000256" key="19">
    <source>
        <dbReference type="ARBA" id="ARBA00056815"/>
    </source>
</evidence>
<evidence type="ECO:0000256" key="1">
    <source>
        <dbReference type="ARBA" id="ARBA00004424"/>
    </source>
</evidence>
<dbReference type="InterPro" id="IPR004841">
    <property type="entry name" value="AA-permease/SLC12A_dom"/>
</dbReference>
<dbReference type="InterPro" id="IPR018491">
    <property type="entry name" value="SLC12_C"/>
</dbReference>
<comment type="subunit">
    <text evidence="20">Homodimer; adopts a domain-swap conformation at the scissor helices connecting the transmembrane domain and C-terminal domain. Interacts with KLHL3. Interacts with IL18R1; this interaction is increased by IL18 treatment.</text>
</comment>
<dbReference type="InterPro" id="IPR004842">
    <property type="entry name" value="SLC12A_fam"/>
</dbReference>
<feature type="non-terminal residue" evidence="29">
    <location>
        <position position="892"/>
    </location>
</feature>
<dbReference type="AlphaFoldDB" id="A0AA36CRS1"/>
<dbReference type="GO" id="GO:0055064">
    <property type="term" value="P:chloride ion homeostasis"/>
    <property type="evidence" value="ECO:0007669"/>
    <property type="project" value="TreeGrafter"/>
</dbReference>
<dbReference type="FunFam" id="1.20.1740.10:FF:000018">
    <property type="entry name" value="solute carrier family 12 member 3 isoform X2"/>
    <property type="match status" value="1"/>
</dbReference>
<keyword evidence="6" id="KW-0547">Nucleotide-binding</keyword>
<keyword evidence="11" id="KW-0915">Sodium</keyword>
<feature type="domain" description="SLC12A transporter C-terminal" evidence="28">
    <location>
        <begin position="470"/>
        <end position="892"/>
    </location>
</feature>
<evidence type="ECO:0000256" key="7">
    <source>
        <dbReference type="ARBA" id="ARBA00022840"/>
    </source>
</evidence>